<dbReference type="GO" id="GO:0006281">
    <property type="term" value="P:DNA repair"/>
    <property type="evidence" value="ECO:0007669"/>
    <property type="project" value="InterPro"/>
</dbReference>
<dbReference type="InterPro" id="IPR010994">
    <property type="entry name" value="RuvA_2-like"/>
</dbReference>
<dbReference type="Pfam" id="PF10531">
    <property type="entry name" value="SLBB"/>
    <property type="match status" value="1"/>
</dbReference>
<feature type="domain" description="Helix-hairpin-helix DNA-binding motif class 1" evidence="3">
    <location>
        <begin position="184"/>
        <end position="203"/>
    </location>
</feature>
<feature type="compositionally biased region" description="Basic and acidic residues" evidence="1">
    <location>
        <begin position="128"/>
        <end position="138"/>
    </location>
</feature>
<keyword evidence="2" id="KW-1133">Transmembrane helix</keyword>
<evidence type="ECO:0000313" key="5">
    <source>
        <dbReference type="Proteomes" id="UP000482209"/>
    </source>
</evidence>
<keyword evidence="2" id="KW-0472">Membrane</keyword>
<dbReference type="GO" id="GO:0015628">
    <property type="term" value="P:protein secretion by the type II secretion system"/>
    <property type="evidence" value="ECO:0007669"/>
    <property type="project" value="TreeGrafter"/>
</dbReference>
<feature type="domain" description="Helix-hairpin-helix DNA-binding motif class 1" evidence="3">
    <location>
        <begin position="154"/>
        <end position="173"/>
    </location>
</feature>
<dbReference type="SMART" id="SM00278">
    <property type="entry name" value="HhH1"/>
    <property type="match status" value="2"/>
</dbReference>
<keyword evidence="2" id="KW-0812">Transmembrane</keyword>
<dbReference type="InterPro" id="IPR004509">
    <property type="entry name" value="Competence_ComEA_HhH"/>
</dbReference>
<dbReference type="PANTHER" id="PTHR21180:SF32">
    <property type="entry name" value="ENDONUCLEASE_EXONUCLEASE_PHOSPHATASE FAMILY DOMAIN-CONTAINING PROTEIN 1"/>
    <property type="match status" value="1"/>
</dbReference>
<dbReference type="Gene3D" id="3.10.560.10">
    <property type="entry name" value="Outer membrane lipoprotein wza domain like"/>
    <property type="match status" value="1"/>
</dbReference>
<name>A0A6L5Y081_9FIRM</name>
<protein>
    <recommendedName>
        <fullName evidence="3">Helix-hairpin-helix DNA-binding motif class 1 domain-containing protein</fullName>
    </recommendedName>
</protein>
<reference evidence="4 5" key="1">
    <citation type="submission" date="2019-08" db="EMBL/GenBank/DDBJ databases">
        <title>In-depth cultivation of the pig gut microbiome towards novel bacterial diversity and tailored functional studies.</title>
        <authorList>
            <person name="Wylensek D."/>
            <person name="Hitch T.C.A."/>
            <person name="Clavel T."/>
        </authorList>
    </citation>
    <scope>NUCLEOTIDE SEQUENCE [LARGE SCALE GENOMIC DNA]</scope>
    <source>
        <strain evidence="4 5">WCA-693-APC-MOT-I</strain>
    </source>
</reference>
<keyword evidence="5" id="KW-1185">Reference proteome</keyword>
<evidence type="ECO:0000313" key="4">
    <source>
        <dbReference type="EMBL" id="MSS64465.1"/>
    </source>
</evidence>
<dbReference type="PANTHER" id="PTHR21180">
    <property type="entry name" value="ENDONUCLEASE/EXONUCLEASE/PHOSPHATASE FAMILY DOMAIN-CONTAINING PROTEIN 1"/>
    <property type="match status" value="1"/>
</dbReference>
<dbReference type="GO" id="GO:0003677">
    <property type="term" value="F:DNA binding"/>
    <property type="evidence" value="ECO:0007669"/>
    <property type="project" value="InterPro"/>
</dbReference>
<dbReference type="SUPFAM" id="SSF47781">
    <property type="entry name" value="RuvA domain 2-like"/>
    <property type="match status" value="1"/>
</dbReference>
<dbReference type="Proteomes" id="UP000482209">
    <property type="component" value="Unassembled WGS sequence"/>
</dbReference>
<organism evidence="4 5">
    <name type="scientific">Velocimicrobium porci</name>
    <dbReference type="NCBI Taxonomy" id="2606634"/>
    <lineage>
        <taxon>Bacteria</taxon>
        <taxon>Bacillati</taxon>
        <taxon>Bacillota</taxon>
        <taxon>Clostridia</taxon>
        <taxon>Lachnospirales</taxon>
        <taxon>Lachnospiraceae</taxon>
        <taxon>Velocimicrobium</taxon>
    </lineage>
</organism>
<proteinExistence type="predicted"/>
<dbReference type="NCBIfam" id="TIGR00426">
    <property type="entry name" value="competence protein ComEA helix-hairpin-helix repeat region"/>
    <property type="match status" value="1"/>
</dbReference>
<comment type="caution">
    <text evidence="4">The sequence shown here is derived from an EMBL/GenBank/DDBJ whole genome shotgun (WGS) entry which is preliminary data.</text>
</comment>
<dbReference type="RefSeq" id="WP_154519855.1">
    <property type="nucleotide sequence ID" value="NZ_VUMT01000019.1"/>
</dbReference>
<feature type="region of interest" description="Disordered" evidence="1">
    <location>
        <begin position="114"/>
        <end position="138"/>
    </location>
</feature>
<accession>A0A6L5Y081</accession>
<evidence type="ECO:0000256" key="2">
    <source>
        <dbReference type="SAM" id="Phobius"/>
    </source>
</evidence>
<dbReference type="InterPro" id="IPR003583">
    <property type="entry name" value="Hlx-hairpin-Hlx_DNA-bd_motif"/>
</dbReference>
<feature type="transmembrane region" description="Helical" evidence="2">
    <location>
        <begin position="6"/>
        <end position="24"/>
    </location>
</feature>
<evidence type="ECO:0000259" key="3">
    <source>
        <dbReference type="SMART" id="SM00278"/>
    </source>
</evidence>
<dbReference type="InterPro" id="IPR019554">
    <property type="entry name" value="Soluble_ligand-bd"/>
</dbReference>
<sequence length="206" mass="23203">MKQKRIFIAVTVLLILIAGLYYSIGYRAEGEEELFSAEDLSLENPGELDNKQDNKTEEICIYICGQVKKAGVYYLQENCRVADVIEAAGGFKKGAAKEQVNLAKKLSDGEKVYIPSKKETDSAEETENDRQDREHTSVEEVQKMKINLNEASESALMTLPGIGKSKAAAIIRYRTEYGFFKEIEEIKKIEGIKDGVFQKIKDYITI</sequence>
<evidence type="ECO:0000256" key="1">
    <source>
        <dbReference type="SAM" id="MobiDB-lite"/>
    </source>
</evidence>
<dbReference type="AlphaFoldDB" id="A0A6L5Y081"/>
<dbReference type="InterPro" id="IPR051675">
    <property type="entry name" value="Endo/Exo/Phosphatase_dom_1"/>
</dbReference>
<dbReference type="GO" id="GO:0015627">
    <property type="term" value="C:type II protein secretion system complex"/>
    <property type="evidence" value="ECO:0007669"/>
    <property type="project" value="TreeGrafter"/>
</dbReference>
<dbReference type="Pfam" id="PF12836">
    <property type="entry name" value="HHH_3"/>
    <property type="match status" value="1"/>
</dbReference>
<dbReference type="EMBL" id="VUMT01000019">
    <property type="protein sequence ID" value="MSS64465.1"/>
    <property type="molecule type" value="Genomic_DNA"/>
</dbReference>
<dbReference type="Gene3D" id="1.10.150.310">
    <property type="entry name" value="Tex RuvX-like domain-like"/>
    <property type="match status" value="1"/>
</dbReference>
<gene>
    <name evidence="4" type="ORF">FYJ58_11350</name>
</gene>